<dbReference type="RefSeq" id="WP_221435257.1">
    <property type="nucleotide sequence ID" value="NZ_AP027362.1"/>
</dbReference>
<protein>
    <submittedName>
        <fullName evidence="2">MSHA pilin protein MshA</fullName>
    </submittedName>
</protein>
<dbReference type="AlphaFoldDB" id="A0A7X0TUQ2"/>
<dbReference type="Gene3D" id="3.30.700.10">
    <property type="entry name" value="Glycoprotein, Type 4 Pilin"/>
    <property type="match status" value="1"/>
</dbReference>
<proteinExistence type="predicted"/>
<gene>
    <name evidence="2" type="ORF">HNQ55_003140</name>
</gene>
<evidence type="ECO:0000313" key="2">
    <source>
        <dbReference type="EMBL" id="MBB6544607.1"/>
    </source>
</evidence>
<accession>A0A7X0TUQ2</accession>
<evidence type="ECO:0000313" key="3">
    <source>
        <dbReference type="Proteomes" id="UP000537141"/>
    </source>
</evidence>
<dbReference type="NCBIfam" id="TIGR02532">
    <property type="entry name" value="IV_pilin_GFxxxE"/>
    <property type="match status" value="1"/>
</dbReference>
<dbReference type="InterPro" id="IPR045584">
    <property type="entry name" value="Pilin-like"/>
</dbReference>
<organism evidence="2 3">
    <name type="scientific">Thalassotalea piscium</name>
    <dbReference type="NCBI Taxonomy" id="1230533"/>
    <lineage>
        <taxon>Bacteria</taxon>
        <taxon>Pseudomonadati</taxon>
        <taxon>Pseudomonadota</taxon>
        <taxon>Gammaproteobacteria</taxon>
        <taxon>Alteromonadales</taxon>
        <taxon>Colwelliaceae</taxon>
        <taxon>Thalassotalea</taxon>
    </lineage>
</organism>
<keyword evidence="3" id="KW-1185">Reference proteome</keyword>
<dbReference type="EMBL" id="JACHHU010000033">
    <property type="protein sequence ID" value="MBB6544607.1"/>
    <property type="molecule type" value="Genomic_DNA"/>
</dbReference>
<feature type="transmembrane region" description="Helical" evidence="1">
    <location>
        <begin position="6"/>
        <end position="26"/>
    </location>
</feature>
<reference evidence="2 3" key="1">
    <citation type="submission" date="2020-08" db="EMBL/GenBank/DDBJ databases">
        <title>Genomic Encyclopedia of Type Strains, Phase IV (KMG-IV): sequencing the most valuable type-strain genomes for metagenomic binning, comparative biology and taxonomic classification.</title>
        <authorList>
            <person name="Goeker M."/>
        </authorList>
    </citation>
    <scope>NUCLEOTIDE SEQUENCE [LARGE SCALE GENOMIC DNA]</scope>
    <source>
        <strain evidence="2 3">DSM 26287</strain>
    </source>
</reference>
<dbReference type="SUPFAM" id="SSF54523">
    <property type="entry name" value="Pili subunits"/>
    <property type="match status" value="1"/>
</dbReference>
<name>A0A7X0TUQ2_9GAMM</name>
<comment type="caution">
    <text evidence="2">The sequence shown here is derived from an EMBL/GenBank/DDBJ whole genome shotgun (WGS) entry which is preliminary data.</text>
</comment>
<keyword evidence="1" id="KW-0812">Transmembrane</keyword>
<evidence type="ECO:0000256" key="1">
    <source>
        <dbReference type="SAM" id="Phobius"/>
    </source>
</evidence>
<dbReference type="InterPro" id="IPR012902">
    <property type="entry name" value="N_methyl_site"/>
</dbReference>
<keyword evidence="1" id="KW-0472">Membrane</keyword>
<keyword evidence="1" id="KW-1133">Transmembrane helix</keyword>
<sequence>MIRNNGFTLIELVIVIVILGILAVTAGPKFINLKPEAETATLEAIKASLEGASALVYGKSVIKGNHKVAKRFSPPYTSVNIGDNKGLNNDGEILIGFGYPVGLWAEFERLVSIDQKYKTKAVGTNFSTFIIYFKDKVEPTAITDDCIVYYRSPSSVGQRPTIVVNPCV</sequence>
<dbReference type="Pfam" id="PF07963">
    <property type="entry name" value="N_methyl"/>
    <property type="match status" value="1"/>
</dbReference>
<dbReference type="Proteomes" id="UP000537141">
    <property type="component" value="Unassembled WGS sequence"/>
</dbReference>